<evidence type="ECO:0000313" key="2">
    <source>
        <dbReference type="Proteomes" id="UP000807342"/>
    </source>
</evidence>
<evidence type="ECO:0000313" key="1">
    <source>
        <dbReference type="EMBL" id="KAF9449266.1"/>
    </source>
</evidence>
<proteinExistence type="predicted"/>
<keyword evidence="2" id="KW-1185">Reference proteome</keyword>
<dbReference type="Gene3D" id="3.80.10.10">
    <property type="entry name" value="Ribonuclease Inhibitor"/>
    <property type="match status" value="1"/>
</dbReference>
<name>A0A9P5XHE1_9AGAR</name>
<dbReference type="OrthoDB" id="3063971at2759"/>
<reference evidence="1" key="1">
    <citation type="submission" date="2020-11" db="EMBL/GenBank/DDBJ databases">
        <authorList>
            <consortium name="DOE Joint Genome Institute"/>
            <person name="Ahrendt S."/>
            <person name="Riley R."/>
            <person name="Andreopoulos W."/>
            <person name="Labutti K."/>
            <person name="Pangilinan J."/>
            <person name="Ruiz-Duenas F.J."/>
            <person name="Barrasa J.M."/>
            <person name="Sanchez-Garcia M."/>
            <person name="Camarero S."/>
            <person name="Miyauchi S."/>
            <person name="Serrano A."/>
            <person name="Linde D."/>
            <person name="Babiker R."/>
            <person name="Drula E."/>
            <person name="Ayuso-Fernandez I."/>
            <person name="Pacheco R."/>
            <person name="Padilla G."/>
            <person name="Ferreira P."/>
            <person name="Barriuso J."/>
            <person name="Kellner H."/>
            <person name="Castanera R."/>
            <person name="Alfaro M."/>
            <person name="Ramirez L."/>
            <person name="Pisabarro A.G."/>
            <person name="Kuo A."/>
            <person name="Tritt A."/>
            <person name="Lipzen A."/>
            <person name="He G."/>
            <person name="Yan M."/>
            <person name="Ng V."/>
            <person name="Cullen D."/>
            <person name="Martin F."/>
            <person name="Rosso M.-N."/>
            <person name="Henrissat B."/>
            <person name="Hibbett D."/>
            <person name="Martinez A.T."/>
            <person name="Grigoriev I.V."/>
        </authorList>
    </citation>
    <scope>NUCLEOTIDE SEQUENCE</scope>
    <source>
        <strain evidence="1">MF-IS2</strain>
    </source>
</reference>
<accession>A0A9P5XHE1</accession>
<dbReference type="EMBL" id="MU151136">
    <property type="protein sequence ID" value="KAF9449266.1"/>
    <property type="molecule type" value="Genomic_DNA"/>
</dbReference>
<dbReference type="Proteomes" id="UP000807342">
    <property type="component" value="Unassembled WGS sequence"/>
</dbReference>
<comment type="caution">
    <text evidence="1">The sequence shown here is derived from an EMBL/GenBank/DDBJ whole genome shotgun (WGS) entry which is preliminary data.</text>
</comment>
<gene>
    <name evidence="1" type="ORF">P691DRAFT_759212</name>
</gene>
<organism evidence="1 2">
    <name type="scientific">Macrolepiota fuliginosa MF-IS2</name>
    <dbReference type="NCBI Taxonomy" id="1400762"/>
    <lineage>
        <taxon>Eukaryota</taxon>
        <taxon>Fungi</taxon>
        <taxon>Dikarya</taxon>
        <taxon>Basidiomycota</taxon>
        <taxon>Agaricomycotina</taxon>
        <taxon>Agaricomycetes</taxon>
        <taxon>Agaricomycetidae</taxon>
        <taxon>Agaricales</taxon>
        <taxon>Agaricineae</taxon>
        <taxon>Agaricaceae</taxon>
        <taxon>Macrolepiota</taxon>
    </lineage>
</organism>
<dbReference type="SUPFAM" id="SSF52047">
    <property type="entry name" value="RNI-like"/>
    <property type="match status" value="1"/>
</dbReference>
<dbReference type="InterPro" id="IPR032675">
    <property type="entry name" value="LRR_dom_sf"/>
</dbReference>
<dbReference type="AlphaFoldDB" id="A0A9P5XHE1"/>
<protein>
    <recommendedName>
        <fullName evidence="3">F-box domain-containing protein</fullName>
    </recommendedName>
</protein>
<sequence length="324" mass="36242">MGLETIRHELPSLQRLVVNTSRGSAPPDMVVDLFEDAPLLESVSFDYSTSFSTIIVPLDQITRLEFNLHKQTPASIDSCLTALNLVPNVQECVFHIGASEPWTTLPTIHHPRLRSLAIIAEPLRDNTQKGLAAFLSNLYVPNLKSLVVHSVANGRQWDHYAVGHFLSRLPLLESLELKCDNIKSNELLEELREATSLSSLVLSVPTNPTEKLLDYLSSTDAVNLLPFLVQLQSLSFEGQAKPDFVYRIGNMLACRMMLAKMKRTANLTFVKYDFSSSPSSKFDCTGHATDPRENQFTITRQSASFIFRRRSPSHLYPYTTSSSG</sequence>
<evidence type="ECO:0008006" key="3">
    <source>
        <dbReference type="Google" id="ProtNLM"/>
    </source>
</evidence>